<keyword evidence="3" id="KW-1185">Reference proteome</keyword>
<dbReference type="KEGG" id="ncy:NOCYR_3459"/>
<evidence type="ECO:0008006" key="4">
    <source>
        <dbReference type="Google" id="ProtNLM"/>
    </source>
</evidence>
<organism evidence="2 3">
    <name type="scientific">Nocardia cyriacigeorgica (strain GUH-2)</name>
    <dbReference type="NCBI Taxonomy" id="1127134"/>
    <lineage>
        <taxon>Bacteria</taxon>
        <taxon>Bacillati</taxon>
        <taxon>Actinomycetota</taxon>
        <taxon>Actinomycetes</taxon>
        <taxon>Mycobacteriales</taxon>
        <taxon>Nocardiaceae</taxon>
        <taxon>Nocardia</taxon>
    </lineage>
</organism>
<feature type="region of interest" description="Disordered" evidence="1">
    <location>
        <begin position="1"/>
        <end position="23"/>
    </location>
</feature>
<evidence type="ECO:0000313" key="2">
    <source>
        <dbReference type="EMBL" id="CCF64223.1"/>
    </source>
</evidence>
<protein>
    <recommendedName>
        <fullName evidence="4">Resolvase/invertase-type recombinase catalytic domain-containing protein</fullName>
    </recommendedName>
</protein>
<feature type="compositionally biased region" description="Polar residues" evidence="1">
    <location>
        <begin position="1"/>
        <end position="11"/>
    </location>
</feature>
<name>H6R0F5_NOCCG</name>
<dbReference type="EMBL" id="FO082843">
    <property type="protein sequence ID" value="CCF64223.1"/>
    <property type="molecule type" value="Genomic_DNA"/>
</dbReference>
<evidence type="ECO:0000256" key="1">
    <source>
        <dbReference type="SAM" id="MobiDB-lite"/>
    </source>
</evidence>
<dbReference type="Proteomes" id="UP000008190">
    <property type="component" value="Chromosome"/>
</dbReference>
<accession>H6R0F5</accession>
<dbReference type="OrthoDB" id="4552254at2"/>
<gene>
    <name evidence="2" type="ordered locus">NOCYR_3459</name>
</gene>
<dbReference type="STRING" id="1127134.NOCYR_3459"/>
<proteinExistence type="predicted"/>
<sequence>MIPSHFENSILHTHPNPPSAARLPRPHAIGYLRADRTTNPGFTHARLRLLAIAHGYHLTHILTVPGQDPTTDLLRLLRTLTPDTEAILTPDPTHLTDRQTHVLRTFCALHTGGDLHPRVHIAR</sequence>
<dbReference type="eggNOG" id="ENOG50303H2">
    <property type="taxonomic scope" value="Bacteria"/>
</dbReference>
<dbReference type="HOGENOM" id="CLU_2012891_0_0_11"/>
<reference evidence="2 3" key="1">
    <citation type="journal article" date="2012" name="J. Bacteriol.">
        <title>Genome sequence of the human- and animal-pathogenic strain Nocardia cyriacigeorgica GUH-2.</title>
        <authorList>
            <person name="Zoropogui A."/>
            <person name="Pujic P."/>
            <person name="Normand P."/>
            <person name="Barbe V."/>
            <person name="Beaman B."/>
            <person name="Beaman L."/>
            <person name="Boiron P."/>
            <person name="Colinon C."/>
            <person name="Deredjian A."/>
            <person name="Graindorge A."/>
            <person name="Mangenot S."/>
            <person name="Nazaret S."/>
            <person name="Neto M."/>
            <person name="Petit S."/>
            <person name="Roche D."/>
            <person name="Vallenet D."/>
            <person name="Rodriguez-Nava V."/>
            <person name="Richard Y."/>
            <person name="Cournoyer B."/>
            <person name="Blaha D."/>
        </authorList>
    </citation>
    <scope>NUCLEOTIDE SEQUENCE [LARGE SCALE GENOMIC DNA]</scope>
    <source>
        <strain evidence="2 3">GUH-2</strain>
    </source>
</reference>
<dbReference type="AlphaFoldDB" id="H6R0F5"/>
<evidence type="ECO:0000313" key="3">
    <source>
        <dbReference type="Proteomes" id="UP000008190"/>
    </source>
</evidence>
<dbReference type="RefSeq" id="WP_014351679.1">
    <property type="nucleotide sequence ID" value="NC_016887.1"/>
</dbReference>